<dbReference type="AlphaFoldDB" id="A0A9D1Q826"/>
<protein>
    <submittedName>
        <fullName evidence="1">SqdX protein</fullName>
    </submittedName>
</protein>
<gene>
    <name evidence="1" type="ORF">H9890_00640</name>
</gene>
<sequence length="97" mass="11612">MTEEHRRRCRTALWHWRLIERQPGPENECWAHALRQTAAYYERRDPIRAGILEQRYRRHLTEEQVQAQLHIGRTTYQKANTDLLSTLAVYAAREGVL</sequence>
<accession>A0A9D1Q826</accession>
<reference evidence="1" key="2">
    <citation type="submission" date="2021-04" db="EMBL/GenBank/DDBJ databases">
        <authorList>
            <person name="Gilroy R."/>
        </authorList>
    </citation>
    <scope>NUCLEOTIDE SEQUENCE</scope>
    <source>
        <strain evidence="1">ChiHcolR34-3080</strain>
    </source>
</reference>
<dbReference type="Proteomes" id="UP000823933">
    <property type="component" value="Unassembled WGS sequence"/>
</dbReference>
<comment type="caution">
    <text evidence="1">The sequence shown here is derived from an EMBL/GenBank/DDBJ whole genome shotgun (WGS) entry which is preliminary data.</text>
</comment>
<evidence type="ECO:0000313" key="2">
    <source>
        <dbReference type="Proteomes" id="UP000823933"/>
    </source>
</evidence>
<proteinExistence type="predicted"/>
<organism evidence="1 2">
    <name type="scientific">Candidatus Faecalibacterium intestinigallinarum</name>
    <dbReference type="NCBI Taxonomy" id="2838581"/>
    <lineage>
        <taxon>Bacteria</taxon>
        <taxon>Bacillati</taxon>
        <taxon>Bacillota</taxon>
        <taxon>Clostridia</taxon>
        <taxon>Eubacteriales</taxon>
        <taxon>Oscillospiraceae</taxon>
        <taxon>Faecalibacterium</taxon>
    </lineage>
</organism>
<reference evidence="1" key="1">
    <citation type="journal article" date="2021" name="PeerJ">
        <title>Extensive microbial diversity within the chicken gut microbiome revealed by metagenomics and culture.</title>
        <authorList>
            <person name="Gilroy R."/>
            <person name="Ravi A."/>
            <person name="Getino M."/>
            <person name="Pursley I."/>
            <person name="Horton D.L."/>
            <person name="Alikhan N.F."/>
            <person name="Baker D."/>
            <person name="Gharbi K."/>
            <person name="Hall N."/>
            <person name="Watson M."/>
            <person name="Adriaenssens E.M."/>
            <person name="Foster-Nyarko E."/>
            <person name="Jarju S."/>
            <person name="Secka A."/>
            <person name="Antonio M."/>
            <person name="Oren A."/>
            <person name="Chaudhuri R.R."/>
            <person name="La Ragione R."/>
            <person name="Hildebrand F."/>
            <person name="Pallen M.J."/>
        </authorList>
    </citation>
    <scope>NUCLEOTIDE SEQUENCE</scope>
    <source>
        <strain evidence="1">ChiHcolR34-3080</strain>
    </source>
</reference>
<name>A0A9D1Q826_9FIRM</name>
<evidence type="ECO:0000313" key="1">
    <source>
        <dbReference type="EMBL" id="HIW07896.1"/>
    </source>
</evidence>
<dbReference type="EMBL" id="DXHQ01000007">
    <property type="protein sequence ID" value="HIW07896.1"/>
    <property type="molecule type" value="Genomic_DNA"/>
</dbReference>